<accession>A0ABQ5CUB3</accession>
<dbReference type="Proteomes" id="UP001151760">
    <property type="component" value="Unassembled WGS sequence"/>
</dbReference>
<organism evidence="2 3">
    <name type="scientific">Tanacetum coccineum</name>
    <dbReference type="NCBI Taxonomy" id="301880"/>
    <lineage>
        <taxon>Eukaryota</taxon>
        <taxon>Viridiplantae</taxon>
        <taxon>Streptophyta</taxon>
        <taxon>Embryophyta</taxon>
        <taxon>Tracheophyta</taxon>
        <taxon>Spermatophyta</taxon>
        <taxon>Magnoliopsida</taxon>
        <taxon>eudicotyledons</taxon>
        <taxon>Gunneridae</taxon>
        <taxon>Pentapetalae</taxon>
        <taxon>asterids</taxon>
        <taxon>campanulids</taxon>
        <taxon>Asterales</taxon>
        <taxon>Asteraceae</taxon>
        <taxon>Asteroideae</taxon>
        <taxon>Anthemideae</taxon>
        <taxon>Anthemidinae</taxon>
        <taxon>Tanacetum</taxon>
    </lineage>
</organism>
<reference evidence="2" key="1">
    <citation type="journal article" date="2022" name="Int. J. Mol. Sci.">
        <title>Draft Genome of Tanacetum Coccineum: Genomic Comparison of Closely Related Tanacetum-Family Plants.</title>
        <authorList>
            <person name="Yamashiro T."/>
            <person name="Shiraishi A."/>
            <person name="Nakayama K."/>
            <person name="Satake H."/>
        </authorList>
    </citation>
    <scope>NUCLEOTIDE SEQUENCE</scope>
</reference>
<sequence>MIVSTRMTFLSANSTEYLVYTVDGTMPHKGLILADVRLLSARFYVLAIIASLVLTPGLSGVLSGVGFGLMAKRMVSPCDAVEEILLSYNAYQYEYK</sequence>
<proteinExistence type="predicted"/>
<keyword evidence="3" id="KW-1185">Reference proteome</keyword>
<evidence type="ECO:0000313" key="2">
    <source>
        <dbReference type="EMBL" id="GJT28424.1"/>
    </source>
</evidence>
<keyword evidence="1" id="KW-1133">Transmembrane helix</keyword>
<protein>
    <submittedName>
        <fullName evidence="2">Uncharacterized protein</fullName>
    </submittedName>
</protein>
<feature type="transmembrane region" description="Helical" evidence="1">
    <location>
        <begin position="43"/>
        <end position="67"/>
    </location>
</feature>
<evidence type="ECO:0000313" key="3">
    <source>
        <dbReference type="Proteomes" id="UP001151760"/>
    </source>
</evidence>
<gene>
    <name evidence="2" type="ORF">Tco_0908699</name>
</gene>
<evidence type="ECO:0000256" key="1">
    <source>
        <dbReference type="SAM" id="Phobius"/>
    </source>
</evidence>
<name>A0ABQ5CUB3_9ASTR</name>
<keyword evidence="1" id="KW-0812">Transmembrane</keyword>
<dbReference type="EMBL" id="BQNB010014459">
    <property type="protein sequence ID" value="GJT28424.1"/>
    <property type="molecule type" value="Genomic_DNA"/>
</dbReference>
<keyword evidence="1" id="KW-0472">Membrane</keyword>
<comment type="caution">
    <text evidence="2">The sequence shown here is derived from an EMBL/GenBank/DDBJ whole genome shotgun (WGS) entry which is preliminary data.</text>
</comment>
<reference evidence="2" key="2">
    <citation type="submission" date="2022-01" db="EMBL/GenBank/DDBJ databases">
        <authorList>
            <person name="Yamashiro T."/>
            <person name="Shiraishi A."/>
            <person name="Satake H."/>
            <person name="Nakayama K."/>
        </authorList>
    </citation>
    <scope>NUCLEOTIDE SEQUENCE</scope>
</reference>